<dbReference type="EMBL" id="LJCQ01000204">
    <property type="protein sequence ID" value="KPV46645.1"/>
    <property type="molecule type" value="Genomic_DNA"/>
</dbReference>
<gene>
    <name evidence="4" type="ORF">SE19_04630</name>
</gene>
<name>A0A0N8PQB3_9ARCH</name>
<comment type="caution">
    <text evidence="4">The sequence shown here is derived from an EMBL/GenBank/DDBJ whole genome shotgun (WGS) entry which is preliminary data.</text>
</comment>
<dbReference type="AlphaFoldDB" id="A0A0N8PQB3"/>
<dbReference type="Proteomes" id="UP000050515">
    <property type="component" value="Unassembled WGS sequence"/>
</dbReference>
<dbReference type="InterPro" id="IPR046342">
    <property type="entry name" value="CBS_dom_sf"/>
</dbReference>
<dbReference type="PANTHER" id="PTHR43080">
    <property type="entry name" value="CBS DOMAIN-CONTAINING PROTEIN CBSX3, MITOCHONDRIAL"/>
    <property type="match status" value="1"/>
</dbReference>
<dbReference type="PANTHER" id="PTHR43080:SF2">
    <property type="entry name" value="CBS DOMAIN-CONTAINING PROTEIN"/>
    <property type="match status" value="1"/>
</dbReference>
<feature type="domain" description="CBS" evidence="3">
    <location>
        <begin position="67"/>
        <end position="124"/>
    </location>
</feature>
<dbReference type="PROSITE" id="PS51371">
    <property type="entry name" value="CBS"/>
    <property type="match status" value="4"/>
</dbReference>
<dbReference type="SUPFAM" id="SSF54631">
    <property type="entry name" value="CBS-domain pair"/>
    <property type="match status" value="2"/>
</dbReference>
<dbReference type="InterPro" id="IPR000644">
    <property type="entry name" value="CBS_dom"/>
</dbReference>
<sequence>MQVEELMTRDLVTIEKDATVSEAISKMNTNDIQQLPIVDNKKYVAMLTYKNILRRGSIKTNSKVYNFSINTPVVGEKADVIEAVRLIKESGLNSIPVVEKGILKGIITRTDIIKNLEQIISNAKNIKNFEIMNSDVVTVEENEDIEVAADRIRQLDEYEIPVTKNGKLTGILRAREIINYAVMDKEKITYGEYTSGKSKVEVVVSSLMDSPVYVDEDSNVLDTVNVLLKNGLHIVPVVDKNMKVTGIIGISDIINIIETGSEEGFFIEVSGLDQDDRDLYDITYFMADKFIKNVCRIIGNTGKLIFNIRKYKTEGRGKYSVRTKLITPKMTMERDDADYNYGKCISRILKNYESTIKEK</sequence>
<keyword evidence="1 2" id="KW-0129">CBS domain</keyword>
<evidence type="ECO:0000313" key="5">
    <source>
        <dbReference type="Proteomes" id="UP000050515"/>
    </source>
</evidence>
<evidence type="ECO:0000256" key="1">
    <source>
        <dbReference type="ARBA" id="ARBA00023122"/>
    </source>
</evidence>
<reference evidence="4 5" key="1">
    <citation type="submission" date="2015-09" db="EMBL/GenBank/DDBJ databases">
        <title>Draft genome sequence of Acidiplasma aeolicum DSM 18409.</title>
        <authorList>
            <person name="Hemp J."/>
        </authorList>
    </citation>
    <scope>NUCLEOTIDE SEQUENCE [LARGE SCALE GENOMIC DNA]</scope>
    <source>
        <strain evidence="4 5">V</strain>
    </source>
</reference>
<dbReference type="PATRIC" id="fig|507754.4.peg.584"/>
<accession>A0A0N8PQB3</accession>
<evidence type="ECO:0000259" key="3">
    <source>
        <dbReference type="PROSITE" id="PS51371"/>
    </source>
</evidence>
<dbReference type="GeneID" id="84221207"/>
<dbReference type="CDD" id="cd02205">
    <property type="entry name" value="CBS_pair_SF"/>
    <property type="match status" value="2"/>
</dbReference>
<dbReference type="Pfam" id="PF00571">
    <property type="entry name" value="CBS"/>
    <property type="match status" value="4"/>
</dbReference>
<dbReference type="InterPro" id="IPR051257">
    <property type="entry name" value="Diverse_CBS-Domain"/>
</dbReference>
<dbReference type="Gene3D" id="3.10.580.10">
    <property type="entry name" value="CBS-domain"/>
    <property type="match status" value="2"/>
</dbReference>
<dbReference type="RefSeq" id="WP_048102315.1">
    <property type="nucleotide sequence ID" value="NZ_LJCQ01000204.1"/>
</dbReference>
<dbReference type="SMART" id="SM00116">
    <property type="entry name" value="CBS"/>
    <property type="match status" value="4"/>
</dbReference>
<proteinExistence type="predicted"/>
<feature type="domain" description="CBS" evidence="3">
    <location>
        <begin position="7"/>
        <end position="64"/>
    </location>
</feature>
<dbReference type="InterPro" id="IPR014651">
    <property type="entry name" value="UCP036983_2CBS_MJ1404"/>
</dbReference>
<feature type="domain" description="CBS" evidence="3">
    <location>
        <begin position="132"/>
        <end position="188"/>
    </location>
</feature>
<dbReference type="PIRSF" id="PIRSF036983">
    <property type="entry name" value="UCP_2CBS_MJ1404"/>
    <property type="match status" value="1"/>
</dbReference>
<feature type="domain" description="CBS" evidence="3">
    <location>
        <begin position="207"/>
        <end position="263"/>
    </location>
</feature>
<evidence type="ECO:0000256" key="2">
    <source>
        <dbReference type="PROSITE-ProRule" id="PRU00703"/>
    </source>
</evidence>
<evidence type="ECO:0000313" key="4">
    <source>
        <dbReference type="EMBL" id="KPV46645.1"/>
    </source>
</evidence>
<organism evidence="4 5">
    <name type="scientific">Acidiplasma aeolicum</name>
    <dbReference type="NCBI Taxonomy" id="507754"/>
    <lineage>
        <taxon>Archaea</taxon>
        <taxon>Methanobacteriati</taxon>
        <taxon>Thermoplasmatota</taxon>
        <taxon>Thermoplasmata</taxon>
        <taxon>Thermoplasmatales</taxon>
        <taxon>Ferroplasmaceae</taxon>
        <taxon>Acidiplasma</taxon>
    </lineage>
</organism>
<protein>
    <submittedName>
        <fullName evidence="4">Inosine-5-monophosphate dehydrogenase</fullName>
    </submittedName>
</protein>